<protein>
    <submittedName>
        <fullName evidence="1">Uncharacterized protein</fullName>
    </submittedName>
</protein>
<organism evidence="1 2">
    <name type="scientific">Rhizopus stolonifer</name>
    <name type="common">Rhizopus nigricans</name>
    <dbReference type="NCBI Taxonomy" id="4846"/>
    <lineage>
        <taxon>Eukaryota</taxon>
        <taxon>Fungi</taxon>
        <taxon>Fungi incertae sedis</taxon>
        <taxon>Mucoromycota</taxon>
        <taxon>Mucoromycotina</taxon>
        <taxon>Mucoromycetes</taxon>
        <taxon>Mucorales</taxon>
        <taxon>Mucorineae</taxon>
        <taxon>Rhizopodaceae</taxon>
        <taxon>Rhizopus</taxon>
    </lineage>
</organism>
<dbReference type="Proteomes" id="UP000253551">
    <property type="component" value="Unassembled WGS sequence"/>
</dbReference>
<evidence type="ECO:0000313" key="2">
    <source>
        <dbReference type="Proteomes" id="UP000253551"/>
    </source>
</evidence>
<dbReference type="Gene3D" id="3.40.50.150">
    <property type="entry name" value="Vaccinia Virus protein VP39"/>
    <property type="match status" value="1"/>
</dbReference>
<proteinExistence type="predicted"/>
<name>A0A367KJ43_RHIST</name>
<evidence type="ECO:0000313" key="1">
    <source>
        <dbReference type="EMBL" id="RCI02171.1"/>
    </source>
</evidence>
<accession>A0A367KJ43</accession>
<dbReference type="InterPro" id="IPR019410">
    <property type="entry name" value="Methyltransf_16"/>
</dbReference>
<sequence>MRFGHIQKEKKDAMEEIEDDFYYRLQRHSALYRILLSRPYSSEIHFNQWNRIDLKLVNEFGLTLTNKQKMSCWLEIDCRLLVNKDHRIQTCQDYEVFCRPIQKDGWESTVQSEIAGFQHDTEGNFEYMVVVKDEGLELSPDALKESHTYFLQISPTRKQEQTIHAFPLMIGPFAIKETMIPTTPNGKWYEPPLSFNIFHAYCLLDQSYLIVKEDWKLGTSGKLWDSALVLSHMFCDKIQKNPFYFKDRRLLDLSAGTGCIGLLLASLLKDMYRDQPDSMPEITMTDLPEALDLIHQNRTYNHLEDYTHIMPLAWGNYEDAKQVLMKGPIHTIIASDVLYEPASFQKLVQTLDWLSTEGDVDIYLGYKRRGLSLEEELSFFNICSKRFHIRMLCSSLYSEQMTNYPHVLSQKEGWALNEFSSMCLDSGVNIYQLVRK</sequence>
<dbReference type="Pfam" id="PF10294">
    <property type="entry name" value="Methyltransf_16"/>
    <property type="match status" value="1"/>
</dbReference>
<gene>
    <name evidence="1" type="ORF">CU098_007105</name>
</gene>
<dbReference type="PANTHER" id="PTHR14614">
    <property type="entry name" value="HEPATOCELLULAR CARCINOMA-ASSOCIATED ANTIGEN"/>
    <property type="match status" value="1"/>
</dbReference>
<dbReference type="EMBL" id="PJQM01001500">
    <property type="protein sequence ID" value="RCI02171.1"/>
    <property type="molecule type" value="Genomic_DNA"/>
</dbReference>
<dbReference type="OrthoDB" id="407325at2759"/>
<comment type="caution">
    <text evidence="1">The sequence shown here is derived from an EMBL/GenBank/DDBJ whole genome shotgun (WGS) entry which is preliminary data.</text>
</comment>
<reference evidence="1 2" key="1">
    <citation type="journal article" date="2018" name="G3 (Bethesda)">
        <title>Phylogenetic and Phylogenomic Definition of Rhizopus Species.</title>
        <authorList>
            <person name="Gryganskyi A.P."/>
            <person name="Golan J."/>
            <person name="Dolatabadi S."/>
            <person name="Mondo S."/>
            <person name="Robb S."/>
            <person name="Idnurm A."/>
            <person name="Muszewska A."/>
            <person name="Steczkiewicz K."/>
            <person name="Masonjones S."/>
            <person name="Liao H.L."/>
            <person name="Gajdeczka M.T."/>
            <person name="Anike F."/>
            <person name="Vuek A."/>
            <person name="Anishchenko I.M."/>
            <person name="Voigt K."/>
            <person name="de Hoog G.S."/>
            <person name="Smith M.E."/>
            <person name="Heitman J."/>
            <person name="Vilgalys R."/>
            <person name="Stajich J.E."/>
        </authorList>
    </citation>
    <scope>NUCLEOTIDE SEQUENCE [LARGE SCALE GENOMIC DNA]</scope>
    <source>
        <strain evidence="1 2">LSU 92-RS-03</strain>
    </source>
</reference>
<dbReference type="AlphaFoldDB" id="A0A367KJ43"/>
<dbReference type="SUPFAM" id="SSF53335">
    <property type="entry name" value="S-adenosyl-L-methionine-dependent methyltransferases"/>
    <property type="match status" value="1"/>
</dbReference>
<dbReference type="STRING" id="4846.A0A367KJ43"/>
<dbReference type="InterPro" id="IPR029063">
    <property type="entry name" value="SAM-dependent_MTases_sf"/>
</dbReference>
<keyword evidence="2" id="KW-1185">Reference proteome</keyword>